<accession>A0A9W8M2K0</accession>
<comment type="caution">
    <text evidence="1">The sequence shown here is derived from an EMBL/GenBank/DDBJ whole genome shotgun (WGS) entry which is preliminary data.</text>
</comment>
<keyword evidence="2" id="KW-1185">Reference proteome</keyword>
<protein>
    <submittedName>
        <fullName evidence="1">Uncharacterized protein</fullName>
    </submittedName>
</protein>
<dbReference type="AlphaFoldDB" id="A0A9W8M2K0"/>
<name>A0A9W8M2K0_9FUNG</name>
<dbReference type="Proteomes" id="UP001139887">
    <property type="component" value="Unassembled WGS sequence"/>
</dbReference>
<organism evidence="1 2">
    <name type="scientific">Coemansia brasiliensis</name>
    <dbReference type="NCBI Taxonomy" id="2650707"/>
    <lineage>
        <taxon>Eukaryota</taxon>
        <taxon>Fungi</taxon>
        <taxon>Fungi incertae sedis</taxon>
        <taxon>Zoopagomycota</taxon>
        <taxon>Kickxellomycotina</taxon>
        <taxon>Kickxellomycetes</taxon>
        <taxon>Kickxellales</taxon>
        <taxon>Kickxellaceae</taxon>
        <taxon>Coemansia</taxon>
    </lineage>
</organism>
<dbReference type="SUPFAM" id="SSF52540">
    <property type="entry name" value="P-loop containing nucleoside triphosphate hydrolases"/>
    <property type="match status" value="1"/>
</dbReference>
<evidence type="ECO:0000313" key="1">
    <source>
        <dbReference type="EMBL" id="KAJ2851768.1"/>
    </source>
</evidence>
<proteinExistence type="predicted"/>
<dbReference type="OrthoDB" id="8954335at2759"/>
<dbReference type="InterPro" id="IPR027417">
    <property type="entry name" value="P-loop_NTPase"/>
</dbReference>
<reference evidence="1" key="1">
    <citation type="submission" date="2022-07" db="EMBL/GenBank/DDBJ databases">
        <title>Phylogenomic reconstructions and comparative analyses of Kickxellomycotina fungi.</title>
        <authorList>
            <person name="Reynolds N.K."/>
            <person name="Stajich J.E."/>
            <person name="Barry K."/>
            <person name="Grigoriev I.V."/>
            <person name="Crous P."/>
            <person name="Smith M.E."/>
        </authorList>
    </citation>
    <scope>NUCLEOTIDE SEQUENCE</scope>
    <source>
        <strain evidence="1">NRRL 1566</strain>
    </source>
</reference>
<evidence type="ECO:0000313" key="2">
    <source>
        <dbReference type="Proteomes" id="UP001139887"/>
    </source>
</evidence>
<gene>
    <name evidence="1" type="ORF">IWW36_000913</name>
</gene>
<dbReference type="Gene3D" id="3.40.50.300">
    <property type="entry name" value="P-loop containing nucleotide triphosphate hydrolases"/>
    <property type="match status" value="1"/>
</dbReference>
<dbReference type="EMBL" id="JANBUW010000009">
    <property type="protein sequence ID" value="KAJ2851768.1"/>
    <property type="molecule type" value="Genomic_DNA"/>
</dbReference>
<sequence>MNNDCIRIGVLGEFGVGKFELVRQICHPGVQSREPGSSWSGPIVDIVDFQRPNSNQHVWVEFVIVPGETLHPRSRQMIYMFGFDALLVVCDCSVQRTLLRATEWMEEATAIDSLKGVPVALVLGGPVPIDWANTPTLDSFAETYNAKVLDLSGYTSSPTLEHRQQQLIQSFFETVIQHKASTRTM</sequence>